<proteinExistence type="predicted"/>
<keyword evidence="3" id="KW-1185">Reference proteome</keyword>
<accession>A0AA37XBN1</accession>
<dbReference type="EMBL" id="BSUL01000001">
    <property type="protein sequence ID" value="GMA28891.1"/>
    <property type="molecule type" value="Genomic_DNA"/>
</dbReference>
<comment type="caution">
    <text evidence="2">The sequence shown here is derived from an EMBL/GenBank/DDBJ whole genome shotgun (WGS) entry which is preliminary data.</text>
</comment>
<evidence type="ECO:0000313" key="3">
    <source>
        <dbReference type="Proteomes" id="UP001157160"/>
    </source>
</evidence>
<evidence type="ECO:0000313" key="2">
    <source>
        <dbReference type="EMBL" id="GMA28891.1"/>
    </source>
</evidence>
<keyword evidence="1" id="KW-0472">Membrane</keyword>
<keyword evidence="1" id="KW-1133">Transmembrane helix</keyword>
<protein>
    <recommendedName>
        <fullName evidence="4">DUF3955 domain-containing protein</fullName>
    </recommendedName>
</protein>
<evidence type="ECO:0000256" key="1">
    <source>
        <dbReference type="SAM" id="Phobius"/>
    </source>
</evidence>
<name>A0AA37XBN1_9MICO</name>
<keyword evidence="1" id="KW-0812">Transmembrane</keyword>
<sequence>MGILFIGATALLLIPGWREGHAQAGWTGALGLPLWVLSTFLMVTSALGAALIVRHHRRR</sequence>
<organism evidence="2 3">
    <name type="scientific">Arenivirga flava</name>
    <dbReference type="NCBI Taxonomy" id="1930060"/>
    <lineage>
        <taxon>Bacteria</taxon>
        <taxon>Bacillati</taxon>
        <taxon>Actinomycetota</taxon>
        <taxon>Actinomycetes</taxon>
        <taxon>Micrococcales</taxon>
        <taxon>Microbacteriaceae</taxon>
        <taxon>Arenivirga</taxon>
    </lineage>
</organism>
<evidence type="ECO:0008006" key="4">
    <source>
        <dbReference type="Google" id="ProtNLM"/>
    </source>
</evidence>
<feature type="transmembrane region" description="Helical" evidence="1">
    <location>
        <begin position="32"/>
        <end position="53"/>
    </location>
</feature>
<dbReference type="Proteomes" id="UP001157160">
    <property type="component" value="Unassembled WGS sequence"/>
</dbReference>
<gene>
    <name evidence="2" type="ORF">GCM10025874_21440</name>
</gene>
<dbReference type="AlphaFoldDB" id="A0AA37XBN1"/>
<reference evidence="2 3" key="1">
    <citation type="journal article" date="2014" name="Int. J. Syst. Evol. Microbiol.">
        <title>Complete genome sequence of Corynebacterium casei LMG S-19264T (=DSM 44701T), isolated from a smear-ripened cheese.</title>
        <authorList>
            <consortium name="US DOE Joint Genome Institute (JGI-PGF)"/>
            <person name="Walter F."/>
            <person name="Albersmeier A."/>
            <person name="Kalinowski J."/>
            <person name="Ruckert C."/>
        </authorList>
    </citation>
    <scope>NUCLEOTIDE SEQUENCE [LARGE SCALE GENOMIC DNA]</scope>
    <source>
        <strain evidence="2 3">NBRC 112289</strain>
    </source>
</reference>